<organism evidence="3">
    <name type="scientific">freshwater metagenome</name>
    <dbReference type="NCBI Taxonomy" id="449393"/>
    <lineage>
        <taxon>unclassified sequences</taxon>
        <taxon>metagenomes</taxon>
        <taxon>ecological metagenomes</taxon>
    </lineage>
</organism>
<name>A0A6J6JXV9_9ZZZZ</name>
<protein>
    <submittedName>
        <fullName evidence="3">Unannotated protein</fullName>
    </submittedName>
</protein>
<dbReference type="EMBL" id="CAEZTM010000008">
    <property type="protein sequence ID" value="CAB4563994.1"/>
    <property type="molecule type" value="Genomic_DNA"/>
</dbReference>
<dbReference type="Gene3D" id="3.40.30.10">
    <property type="entry name" value="Glutaredoxin"/>
    <property type="match status" value="1"/>
</dbReference>
<dbReference type="AlphaFoldDB" id="A0A6J6JXV9"/>
<accession>A0A6J6JXV9</accession>
<dbReference type="PROSITE" id="PS51354">
    <property type="entry name" value="GLUTAREDOXIN_2"/>
    <property type="match status" value="1"/>
</dbReference>
<evidence type="ECO:0000313" key="2">
    <source>
        <dbReference type="EMBL" id="CAB4563994.1"/>
    </source>
</evidence>
<dbReference type="InterPro" id="IPR002109">
    <property type="entry name" value="Glutaredoxin"/>
</dbReference>
<dbReference type="InterPro" id="IPR036249">
    <property type="entry name" value="Thioredoxin-like_sf"/>
</dbReference>
<proteinExistence type="predicted"/>
<dbReference type="Pfam" id="PF00462">
    <property type="entry name" value="Glutaredoxin"/>
    <property type="match status" value="1"/>
</dbReference>
<gene>
    <name evidence="2" type="ORF">UFOPK1684_00300</name>
    <name evidence="3" type="ORF">UFOPK2158_00712</name>
</gene>
<evidence type="ECO:0000259" key="1">
    <source>
        <dbReference type="Pfam" id="PF00462"/>
    </source>
</evidence>
<dbReference type="EMBL" id="CAEZVY010000062">
    <property type="protein sequence ID" value="CAB4642390.1"/>
    <property type="molecule type" value="Genomic_DNA"/>
</dbReference>
<feature type="domain" description="Glutaredoxin" evidence="1">
    <location>
        <begin position="11"/>
        <end position="62"/>
    </location>
</feature>
<reference evidence="3" key="1">
    <citation type="submission" date="2020-05" db="EMBL/GenBank/DDBJ databases">
        <authorList>
            <person name="Chiriac C."/>
            <person name="Salcher M."/>
            <person name="Ghai R."/>
            <person name="Kavagutti S V."/>
        </authorList>
    </citation>
    <scope>NUCLEOTIDE SEQUENCE</scope>
</reference>
<sequence>MSSESPSIDFYGASWCGDCRRAQALLEHYGVDFTYHDIDASDDDKNTAIELSGRPNIPVLRFPDGSVLTEPSNPLLNEKLTELGMI</sequence>
<dbReference type="SUPFAM" id="SSF52833">
    <property type="entry name" value="Thioredoxin-like"/>
    <property type="match status" value="1"/>
</dbReference>
<evidence type="ECO:0000313" key="3">
    <source>
        <dbReference type="EMBL" id="CAB4642390.1"/>
    </source>
</evidence>
<dbReference type="CDD" id="cd02976">
    <property type="entry name" value="NrdH"/>
    <property type="match status" value="1"/>
</dbReference>